<dbReference type="PRINTS" id="PR01438">
    <property type="entry name" value="UNVRSLSTRESS"/>
</dbReference>
<dbReference type="PANTHER" id="PTHR46268">
    <property type="entry name" value="STRESS RESPONSE PROTEIN NHAX"/>
    <property type="match status" value="1"/>
</dbReference>
<keyword evidence="4" id="KW-1185">Reference proteome</keyword>
<dbReference type="PANTHER" id="PTHR46268:SF6">
    <property type="entry name" value="UNIVERSAL STRESS PROTEIN UP12"/>
    <property type="match status" value="1"/>
</dbReference>
<protein>
    <submittedName>
        <fullName evidence="3">Nucleotide-binding universal stress UspA family protein</fullName>
    </submittedName>
</protein>
<comment type="caution">
    <text evidence="3">The sequence shown here is derived from an EMBL/GenBank/DDBJ whole genome shotgun (WGS) entry which is preliminary data.</text>
</comment>
<proteinExistence type="inferred from homology"/>
<sequence length="282" mass="32670">MKRVILHATDYSENAIPALKYAFSLSEKLNASLFIVHIFDYPTIFDEGLKEPYNSLEKESYKLHHDKLVDFCKKHYKGDLDKIDVTFEAIEDKSIENGIITKINELNADLIVTGTKSEKLLKELLLGRTIKHLIDRAPCPVLMVPKKAKVREIRTIVYASDFEERDINAIQDLLKIAKPYNATLKIVHFSTKEEYHGDEQMEWFKELLREKISYNNIETEILFSDNIFNSLREYLGKNKADIVAMLERTPKGLVKKIFHADLVKKMGTLGNFPLMSFNENRL</sequence>
<dbReference type="Gene3D" id="3.40.50.12370">
    <property type="match status" value="1"/>
</dbReference>
<evidence type="ECO:0000313" key="3">
    <source>
        <dbReference type="EMBL" id="TYQ00079.1"/>
    </source>
</evidence>
<accession>A0A5S5DXU2</accession>
<comment type="similarity">
    <text evidence="1">Belongs to the universal stress protein A family.</text>
</comment>
<dbReference type="OrthoDB" id="9788959at2"/>
<evidence type="ECO:0000256" key="1">
    <source>
        <dbReference type="ARBA" id="ARBA00008791"/>
    </source>
</evidence>
<gene>
    <name evidence="3" type="ORF">C7447_101687</name>
</gene>
<evidence type="ECO:0000259" key="2">
    <source>
        <dbReference type="Pfam" id="PF00582"/>
    </source>
</evidence>
<name>A0A5S5DXU2_9FLAO</name>
<dbReference type="Pfam" id="PF00582">
    <property type="entry name" value="Usp"/>
    <property type="match status" value="1"/>
</dbReference>
<reference evidence="3 4" key="1">
    <citation type="submission" date="2019-07" db="EMBL/GenBank/DDBJ databases">
        <title>Genomic Encyclopedia of Type Strains, Phase IV (KMG-IV): sequencing the most valuable type-strain genomes for metagenomic binning, comparative biology and taxonomic classification.</title>
        <authorList>
            <person name="Goeker M."/>
        </authorList>
    </citation>
    <scope>NUCLEOTIDE SEQUENCE [LARGE SCALE GENOMIC DNA]</scope>
    <source>
        <strain evidence="3 4">DSM 18961</strain>
    </source>
</reference>
<dbReference type="InterPro" id="IPR006016">
    <property type="entry name" value="UspA"/>
</dbReference>
<dbReference type="InterPro" id="IPR006015">
    <property type="entry name" value="Universal_stress_UspA"/>
</dbReference>
<dbReference type="EMBL" id="VNIA01000001">
    <property type="protein sequence ID" value="TYQ00079.1"/>
    <property type="molecule type" value="Genomic_DNA"/>
</dbReference>
<dbReference type="AlphaFoldDB" id="A0A5S5DXU2"/>
<dbReference type="SUPFAM" id="SSF52402">
    <property type="entry name" value="Adenine nucleotide alpha hydrolases-like"/>
    <property type="match status" value="2"/>
</dbReference>
<dbReference type="CDD" id="cd00293">
    <property type="entry name" value="USP-like"/>
    <property type="match status" value="1"/>
</dbReference>
<dbReference type="RefSeq" id="WP_148868764.1">
    <property type="nucleotide sequence ID" value="NZ_VNIA01000001.1"/>
</dbReference>
<organism evidence="3 4">
    <name type="scientific">Tenacibaculum adriaticum</name>
    <dbReference type="NCBI Taxonomy" id="413713"/>
    <lineage>
        <taxon>Bacteria</taxon>
        <taxon>Pseudomonadati</taxon>
        <taxon>Bacteroidota</taxon>
        <taxon>Flavobacteriia</taxon>
        <taxon>Flavobacteriales</taxon>
        <taxon>Flavobacteriaceae</taxon>
        <taxon>Tenacibaculum</taxon>
    </lineage>
</organism>
<dbReference type="Proteomes" id="UP000323136">
    <property type="component" value="Unassembled WGS sequence"/>
</dbReference>
<feature type="domain" description="UspA" evidence="2">
    <location>
        <begin position="3"/>
        <end position="145"/>
    </location>
</feature>
<evidence type="ECO:0000313" key="4">
    <source>
        <dbReference type="Proteomes" id="UP000323136"/>
    </source>
</evidence>